<dbReference type="AlphaFoldDB" id="A0A170PDC4"/>
<proteinExistence type="predicted"/>
<dbReference type="KEGG" id="pbf:CFX0092_A0062"/>
<accession>A0A170PDC4</accession>
<dbReference type="Proteomes" id="UP000215027">
    <property type="component" value="Chromosome I"/>
</dbReference>
<organism evidence="1 2">
    <name type="scientific">Candidatus Promineifilum breve</name>
    <dbReference type="NCBI Taxonomy" id="1806508"/>
    <lineage>
        <taxon>Bacteria</taxon>
        <taxon>Bacillati</taxon>
        <taxon>Chloroflexota</taxon>
        <taxon>Ardenticatenia</taxon>
        <taxon>Candidatus Promineifilales</taxon>
        <taxon>Candidatus Promineifilaceae</taxon>
        <taxon>Candidatus Promineifilum</taxon>
    </lineage>
</organism>
<evidence type="ECO:0000313" key="1">
    <source>
        <dbReference type="EMBL" id="CUS01943.2"/>
    </source>
</evidence>
<gene>
    <name evidence="1" type="ORF">CFX0092_A0062</name>
</gene>
<evidence type="ECO:0000313" key="2">
    <source>
        <dbReference type="Proteomes" id="UP000215027"/>
    </source>
</evidence>
<reference evidence="1" key="1">
    <citation type="submission" date="2016-01" db="EMBL/GenBank/DDBJ databases">
        <authorList>
            <person name="Mcilroy J.S."/>
            <person name="Karst M S."/>
            <person name="Albertsen M."/>
        </authorList>
    </citation>
    <scope>NUCLEOTIDE SEQUENCE</scope>
    <source>
        <strain evidence="1">Cfx-K</strain>
    </source>
</reference>
<name>A0A170PDC4_9CHLR</name>
<keyword evidence="2" id="KW-1185">Reference proteome</keyword>
<protein>
    <submittedName>
        <fullName evidence="1">Uncharacterized protein</fullName>
    </submittedName>
</protein>
<sequence length="71" mass="7733">MTANSIADIKDSSKQLQVDDMGRVLCAGVSLSPIRFYITILPMGRPQVGLDQPDPEDGVSYGYSISSYNFC</sequence>
<dbReference type="EMBL" id="LN890655">
    <property type="protein sequence ID" value="CUS01943.2"/>
    <property type="molecule type" value="Genomic_DNA"/>
</dbReference>